<protein>
    <recommendedName>
        <fullName evidence="2">Bet v I/Major latex protein domain-containing protein</fullName>
    </recommendedName>
</protein>
<dbReference type="InterPro" id="IPR000916">
    <property type="entry name" value="Bet_v_I/MLP"/>
</dbReference>
<evidence type="ECO:0000259" key="2">
    <source>
        <dbReference type="SMART" id="SM01037"/>
    </source>
</evidence>
<reference evidence="3 4" key="1">
    <citation type="submission" date="2021-05" db="EMBL/GenBank/DDBJ databases">
        <title>Genome Assembly of Synthetic Allotetraploid Brassica napus Reveals Homoeologous Exchanges between Subgenomes.</title>
        <authorList>
            <person name="Davis J.T."/>
        </authorList>
    </citation>
    <scope>NUCLEOTIDE SEQUENCE [LARGE SCALE GENOMIC DNA]</scope>
    <source>
        <strain evidence="4">cv. Da-Ae</strain>
        <tissue evidence="3">Seedling</tissue>
    </source>
</reference>
<feature type="domain" description="Bet v I/Major latex protein" evidence="2">
    <location>
        <begin position="6"/>
        <end position="135"/>
    </location>
</feature>
<feature type="region of interest" description="Disordered" evidence="1">
    <location>
        <begin position="531"/>
        <end position="551"/>
    </location>
</feature>
<accession>A0ABQ7Z660</accession>
<dbReference type="Pfam" id="PF00407">
    <property type="entry name" value="Bet_v_1"/>
    <property type="match status" value="4"/>
</dbReference>
<feature type="domain" description="Bet v I/Major latex protein" evidence="2">
    <location>
        <begin position="605"/>
        <end position="746"/>
    </location>
</feature>
<evidence type="ECO:0000256" key="1">
    <source>
        <dbReference type="SAM" id="MobiDB-lite"/>
    </source>
</evidence>
<dbReference type="Proteomes" id="UP000824890">
    <property type="component" value="Unassembled WGS sequence"/>
</dbReference>
<dbReference type="InterPro" id="IPR051761">
    <property type="entry name" value="MLP-like_ligand-binding"/>
</dbReference>
<proteinExistence type="predicted"/>
<dbReference type="SUPFAM" id="SSF55961">
    <property type="entry name" value="Bet v1-like"/>
    <property type="match status" value="5"/>
</dbReference>
<dbReference type="EMBL" id="JAGKQM010000016">
    <property type="protein sequence ID" value="KAH0875619.1"/>
    <property type="molecule type" value="Genomic_DNA"/>
</dbReference>
<sequence>MAEATSLVGKLEADVEIKASAGKFHDMFAGRQGEWLEATPGKIKNGEAAMTKKRVEAVDPEKNLIKFRVIEGDMMKDFKSFVSTIQVIPKHGEPGSVVKWHMEYEKIIVDAGHPETILQLAVEISKDIDEYLLAEEKATGEKSVQWSSGATLLANGVATECKDRVEEVEREKNLITFRVIKSDLLKMYKSFVSRSQVTPKHGGPGGIVHWDLEYEKVSEEVGHPESHLQLIISRSLKKLKGSWILQLLMSVVRFLVAAIPFTPFVVRSLTDAETRNSGIELGFWVSLGYLMQALGLLTSDAGRASFISIFTVSLSLSFDSKMKTFTSMKGFDTETFQIIVEFSGSSPCIGDLLMAEEASSLVGIIETTVEIKSSPEKLHDMFVGKKDHIPNGEARVMKERIESIDPENNSVTYRVLEGDVMNEYKSFVITLQVTPKEGEPGSVVHWHFEYEKINEEVAHPETLLQFAVETHLQIIERSRMAEEASSLVGIIETTVEVKSTPEKLHDMLVGKKAPHARCISILHSELWGGKSNEREDRVNRPGEQSGHVQGVRGTRVSWSPFKSKEGEPGSILHWHFEYEKINEEIKMATKMAGAAHNMRKTEVSSLVGKLEVDVDIKASAGKFHHMFAGRPHHVSKASPGNIRSCDLHEGEWGKVDGEAKVAKERIEAVEPEKNLITFRVIEGDLLKEYKSFVITIQATPKQGGPGSTVHWHVEYEKIDERVAHPETFIEFCVQVSKEIDEHLLNED</sequence>
<evidence type="ECO:0000313" key="3">
    <source>
        <dbReference type="EMBL" id="KAH0875619.1"/>
    </source>
</evidence>
<comment type="caution">
    <text evidence="3">The sequence shown here is derived from an EMBL/GenBank/DDBJ whole genome shotgun (WGS) entry which is preliminary data.</text>
</comment>
<dbReference type="PANTHER" id="PTHR31907">
    <property type="entry name" value="MLP-LIKE PROTEIN 423"/>
    <property type="match status" value="1"/>
</dbReference>
<dbReference type="CDD" id="cd07816">
    <property type="entry name" value="Bet_v1-like"/>
    <property type="match status" value="2"/>
</dbReference>
<feature type="domain" description="Bet v I/Major latex protein" evidence="2">
    <location>
        <begin position="137"/>
        <end position="238"/>
    </location>
</feature>
<evidence type="ECO:0000313" key="4">
    <source>
        <dbReference type="Proteomes" id="UP000824890"/>
    </source>
</evidence>
<gene>
    <name evidence="3" type="ORF">HID58_072981</name>
</gene>
<keyword evidence="4" id="KW-1185">Reference proteome</keyword>
<organism evidence="3 4">
    <name type="scientific">Brassica napus</name>
    <name type="common">Rape</name>
    <dbReference type="NCBI Taxonomy" id="3708"/>
    <lineage>
        <taxon>Eukaryota</taxon>
        <taxon>Viridiplantae</taxon>
        <taxon>Streptophyta</taxon>
        <taxon>Embryophyta</taxon>
        <taxon>Tracheophyta</taxon>
        <taxon>Spermatophyta</taxon>
        <taxon>Magnoliopsida</taxon>
        <taxon>eudicotyledons</taxon>
        <taxon>Gunneridae</taxon>
        <taxon>Pentapetalae</taxon>
        <taxon>rosids</taxon>
        <taxon>malvids</taxon>
        <taxon>Brassicales</taxon>
        <taxon>Brassicaceae</taxon>
        <taxon>Brassiceae</taxon>
        <taxon>Brassica</taxon>
    </lineage>
</organism>
<dbReference type="SMART" id="SM01037">
    <property type="entry name" value="Bet_v_1"/>
    <property type="match status" value="4"/>
</dbReference>
<name>A0ABQ7Z660_BRANA</name>
<dbReference type="InterPro" id="IPR023393">
    <property type="entry name" value="START-like_dom_sf"/>
</dbReference>
<feature type="domain" description="Bet v I/Major latex protein" evidence="2">
    <location>
        <begin position="360"/>
        <end position="481"/>
    </location>
</feature>
<feature type="compositionally biased region" description="Basic and acidic residues" evidence="1">
    <location>
        <begin position="531"/>
        <end position="540"/>
    </location>
</feature>
<dbReference type="Gene3D" id="3.30.530.20">
    <property type="match status" value="4"/>
</dbReference>